<dbReference type="InterPro" id="IPR003653">
    <property type="entry name" value="Peptidase_C48_C"/>
</dbReference>
<proteinExistence type="inferred from homology"/>
<gene>
    <name evidence="5" type="ORF">Pfra01_001879900</name>
</gene>
<dbReference type="Gene3D" id="3.40.395.10">
    <property type="entry name" value="Adenoviral Proteinase, Chain A"/>
    <property type="match status" value="1"/>
</dbReference>
<accession>A0A9W6XZI9</accession>
<comment type="similarity">
    <text evidence="1">Belongs to the peptidase C48 family.</text>
</comment>
<name>A0A9W6XZI9_9STRA</name>
<sequence length="387" mass="43363">MTRGGIVDYCSDKIPGFKKRSSGAQLSRLNRFIKRHEHREYIATYDFSAQPSKKKLKLSLSEVSTASSETIVHVEALSQDNGAVADSPNQTPKQSASHIHLGSKTTLDAAPSPGPAVIALANDTKKSMDSGDEYDESREVEVAYTVWETQTPCFAPGKTSVRLVVPKSDLRMLENQSWLNDVASTYYIRKHISPHGRTSIMHANLFAHIFAKIKGSGRNMKTAYRCCREITASVPYDMYDCVIIPVSMGNHSTFAVVQNPVRAVDNLRRCIIRVDFIGISKIETNKRIVEGYFDEELRAKFIDRSVKPFVVRSIQQKTKQTNFDDCGVFVLVFMKRVIEAFLRDDVLLLLDIDKICTASRSTEFNPAMIRNEVIGGYVVVNAVVVLR</sequence>
<dbReference type="AlphaFoldDB" id="A0A9W6XZI9"/>
<protein>
    <submittedName>
        <fullName evidence="5">Unnamed protein product</fullName>
    </submittedName>
</protein>
<feature type="domain" description="Ubiquitin-like protease family profile" evidence="4">
    <location>
        <begin position="163"/>
        <end position="337"/>
    </location>
</feature>
<organism evidence="5 6">
    <name type="scientific">Phytophthora fragariaefolia</name>
    <dbReference type="NCBI Taxonomy" id="1490495"/>
    <lineage>
        <taxon>Eukaryota</taxon>
        <taxon>Sar</taxon>
        <taxon>Stramenopiles</taxon>
        <taxon>Oomycota</taxon>
        <taxon>Peronosporomycetes</taxon>
        <taxon>Peronosporales</taxon>
        <taxon>Peronosporaceae</taxon>
        <taxon>Phytophthora</taxon>
    </lineage>
</organism>
<dbReference type="Proteomes" id="UP001165121">
    <property type="component" value="Unassembled WGS sequence"/>
</dbReference>
<evidence type="ECO:0000313" key="5">
    <source>
        <dbReference type="EMBL" id="GMF48546.1"/>
    </source>
</evidence>
<dbReference type="SUPFAM" id="SSF54001">
    <property type="entry name" value="Cysteine proteinases"/>
    <property type="match status" value="1"/>
</dbReference>
<evidence type="ECO:0000256" key="1">
    <source>
        <dbReference type="ARBA" id="ARBA00005234"/>
    </source>
</evidence>
<keyword evidence="6" id="KW-1185">Reference proteome</keyword>
<reference evidence="5" key="1">
    <citation type="submission" date="2023-04" db="EMBL/GenBank/DDBJ databases">
        <title>Phytophthora fragariaefolia NBRC 109709.</title>
        <authorList>
            <person name="Ichikawa N."/>
            <person name="Sato H."/>
            <person name="Tonouchi N."/>
        </authorList>
    </citation>
    <scope>NUCLEOTIDE SEQUENCE</scope>
    <source>
        <strain evidence="5">NBRC 109709</strain>
    </source>
</reference>
<evidence type="ECO:0000256" key="3">
    <source>
        <dbReference type="ARBA" id="ARBA00022801"/>
    </source>
</evidence>
<keyword evidence="2" id="KW-0645">Protease</keyword>
<comment type="caution">
    <text evidence="5">The sequence shown here is derived from an EMBL/GenBank/DDBJ whole genome shotgun (WGS) entry which is preliminary data.</text>
</comment>
<evidence type="ECO:0000256" key="2">
    <source>
        <dbReference type="ARBA" id="ARBA00022670"/>
    </source>
</evidence>
<dbReference type="OrthoDB" id="49219at2759"/>
<dbReference type="Pfam" id="PF02902">
    <property type="entry name" value="Peptidase_C48"/>
    <property type="match status" value="1"/>
</dbReference>
<dbReference type="PROSITE" id="PS50600">
    <property type="entry name" value="ULP_PROTEASE"/>
    <property type="match status" value="1"/>
</dbReference>
<dbReference type="EMBL" id="BSXT01002378">
    <property type="protein sequence ID" value="GMF48546.1"/>
    <property type="molecule type" value="Genomic_DNA"/>
</dbReference>
<evidence type="ECO:0000313" key="6">
    <source>
        <dbReference type="Proteomes" id="UP001165121"/>
    </source>
</evidence>
<dbReference type="InterPro" id="IPR038765">
    <property type="entry name" value="Papain-like_cys_pep_sf"/>
</dbReference>
<dbReference type="GO" id="GO:0006508">
    <property type="term" value="P:proteolysis"/>
    <property type="evidence" value="ECO:0007669"/>
    <property type="project" value="UniProtKB-KW"/>
</dbReference>
<dbReference type="GO" id="GO:0008234">
    <property type="term" value="F:cysteine-type peptidase activity"/>
    <property type="evidence" value="ECO:0007669"/>
    <property type="project" value="InterPro"/>
</dbReference>
<evidence type="ECO:0000259" key="4">
    <source>
        <dbReference type="PROSITE" id="PS50600"/>
    </source>
</evidence>
<keyword evidence="3" id="KW-0378">Hydrolase</keyword>